<protein>
    <submittedName>
        <fullName evidence="2">Uncharacterized protein</fullName>
    </submittedName>
</protein>
<comment type="caution">
    <text evidence="2">The sequence shown here is derived from an EMBL/GenBank/DDBJ whole genome shotgun (WGS) entry which is preliminary data.</text>
</comment>
<evidence type="ECO:0000313" key="2">
    <source>
        <dbReference type="EMBL" id="KAF6236158.1"/>
    </source>
</evidence>
<evidence type="ECO:0000256" key="1">
    <source>
        <dbReference type="SAM" id="MobiDB-lite"/>
    </source>
</evidence>
<organism evidence="2 3">
    <name type="scientific">Letharia columbiana</name>
    <dbReference type="NCBI Taxonomy" id="112416"/>
    <lineage>
        <taxon>Eukaryota</taxon>
        <taxon>Fungi</taxon>
        <taxon>Dikarya</taxon>
        <taxon>Ascomycota</taxon>
        <taxon>Pezizomycotina</taxon>
        <taxon>Lecanoromycetes</taxon>
        <taxon>OSLEUM clade</taxon>
        <taxon>Lecanoromycetidae</taxon>
        <taxon>Lecanorales</taxon>
        <taxon>Lecanorineae</taxon>
        <taxon>Parmeliaceae</taxon>
        <taxon>Letharia</taxon>
    </lineage>
</organism>
<dbReference type="AlphaFoldDB" id="A0A8H6FWL5"/>
<sequence length="51" mass="5206">MAEETIVAAPGPLARQAPSAEMQSPRDDLDPKSSTAGPEATLLPFPGESAV</sequence>
<accession>A0A8H6FWL5</accession>
<dbReference type="RefSeq" id="XP_037165510.1">
    <property type="nucleotide sequence ID" value="XM_037307701.1"/>
</dbReference>
<gene>
    <name evidence="2" type="ORF">HO173_005787</name>
</gene>
<dbReference type="Proteomes" id="UP000578531">
    <property type="component" value="Unassembled WGS sequence"/>
</dbReference>
<reference evidence="2 3" key="1">
    <citation type="journal article" date="2020" name="Genomics">
        <title>Complete, high-quality genomes from long-read metagenomic sequencing of two wolf lichen thalli reveals enigmatic genome architecture.</title>
        <authorList>
            <person name="McKenzie S.K."/>
            <person name="Walston R.F."/>
            <person name="Allen J.L."/>
        </authorList>
    </citation>
    <scope>NUCLEOTIDE SEQUENCE [LARGE SCALE GENOMIC DNA]</scope>
    <source>
        <strain evidence="2">WasteWater2</strain>
    </source>
</reference>
<keyword evidence="3" id="KW-1185">Reference proteome</keyword>
<name>A0A8H6FWL5_9LECA</name>
<proteinExistence type="predicted"/>
<dbReference type="EMBL" id="JACCJC010000021">
    <property type="protein sequence ID" value="KAF6236158.1"/>
    <property type="molecule type" value="Genomic_DNA"/>
</dbReference>
<evidence type="ECO:0000313" key="3">
    <source>
        <dbReference type="Proteomes" id="UP000578531"/>
    </source>
</evidence>
<feature type="region of interest" description="Disordered" evidence="1">
    <location>
        <begin position="1"/>
        <end position="51"/>
    </location>
</feature>
<dbReference type="GeneID" id="59287449"/>